<protein>
    <submittedName>
        <fullName evidence="8">Response regulator transcription factor</fullName>
    </submittedName>
</protein>
<sequence>MIKVLLIDDHAILRDGLKNIIAVEEDIAVVGELISGSDVLETIETTDPNVILMDINLPDENGIELTAQVKSHYPDCKVLILTMYKHDEYFMSALKAGADGYILKDAPAEEVIEAIHEVAEGNSILHPSMAKKLVDYHQKKNQVNQNAKDLTDREKDVLICLVEGLSNKQIAERLFISDKTVKIHVSNIFKKLGVKSRSQAIIFAVQNQIVPLP</sequence>
<dbReference type="RefSeq" id="WP_236331763.1">
    <property type="nucleotide sequence ID" value="NZ_JAKIJS010000001.1"/>
</dbReference>
<evidence type="ECO:0000259" key="7">
    <source>
        <dbReference type="PROSITE" id="PS50110"/>
    </source>
</evidence>
<keyword evidence="9" id="KW-1185">Reference proteome</keyword>
<dbReference type="InterPro" id="IPR011006">
    <property type="entry name" value="CheY-like_superfamily"/>
</dbReference>
<evidence type="ECO:0000313" key="9">
    <source>
        <dbReference type="Proteomes" id="UP001649381"/>
    </source>
</evidence>
<dbReference type="PRINTS" id="PR00038">
    <property type="entry name" value="HTHLUXR"/>
</dbReference>
<feature type="domain" description="Response regulatory" evidence="7">
    <location>
        <begin position="3"/>
        <end position="119"/>
    </location>
</feature>
<name>A0ABS9GYZ1_9BACL</name>
<evidence type="ECO:0000256" key="3">
    <source>
        <dbReference type="ARBA" id="ARBA00023125"/>
    </source>
</evidence>
<gene>
    <name evidence="8" type="ORF">L2716_03330</name>
</gene>
<keyword evidence="3" id="KW-0238">DNA-binding</keyword>
<dbReference type="InterPro" id="IPR058245">
    <property type="entry name" value="NreC/VraR/RcsB-like_REC"/>
</dbReference>
<evidence type="ECO:0000256" key="1">
    <source>
        <dbReference type="ARBA" id="ARBA00022553"/>
    </source>
</evidence>
<keyword evidence="1 5" id="KW-0597">Phosphoprotein</keyword>
<dbReference type="SMART" id="SM00448">
    <property type="entry name" value="REC"/>
    <property type="match status" value="1"/>
</dbReference>
<proteinExistence type="predicted"/>
<dbReference type="InterPro" id="IPR000792">
    <property type="entry name" value="Tscrpt_reg_LuxR_C"/>
</dbReference>
<dbReference type="CDD" id="cd06170">
    <property type="entry name" value="LuxR_C_like"/>
    <property type="match status" value="1"/>
</dbReference>
<dbReference type="PROSITE" id="PS50043">
    <property type="entry name" value="HTH_LUXR_2"/>
    <property type="match status" value="1"/>
</dbReference>
<dbReference type="CDD" id="cd17535">
    <property type="entry name" value="REC_NarL-like"/>
    <property type="match status" value="1"/>
</dbReference>
<feature type="domain" description="HTH luxR-type" evidence="6">
    <location>
        <begin position="143"/>
        <end position="208"/>
    </location>
</feature>
<evidence type="ECO:0000313" key="8">
    <source>
        <dbReference type="EMBL" id="MCF6136747.1"/>
    </source>
</evidence>
<dbReference type="InterPro" id="IPR039420">
    <property type="entry name" value="WalR-like"/>
</dbReference>
<dbReference type="Pfam" id="PF00196">
    <property type="entry name" value="GerE"/>
    <property type="match status" value="1"/>
</dbReference>
<dbReference type="SMART" id="SM00421">
    <property type="entry name" value="HTH_LUXR"/>
    <property type="match status" value="1"/>
</dbReference>
<keyword evidence="4" id="KW-0804">Transcription</keyword>
<dbReference type="InterPro" id="IPR016032">
    <property type="entry name" value="Sig_transdc_resp-reg_C-effctor"/>
</dbReference>
<organism evidence="8 9">
    <name type="scientific">Pseudalkalibacillus berkeleyi</name>
    <dbReference type="NCBI Taxonomy" id="1069813"/>
    <lineage>
        <taxon>Bacteria</taxon>
        <taxon>Bacillati</taxon>
        <taxon>Bacillota</taxon>
        <taxon>Bacilli</taxon>
        <taxon>Bacillales</taxon>
        <taxon>Fictibacillaceae</taxon>
        <taxon>Pseudalkalibacillus</taxon>
    </lineage>
</organism>
<evidence type="ECO:0000256" key="2">
    <source>
        <dbReference type="ARBA" id="ARBA00023015"/>
    </source>
</evidence>
<dbReference type="Proteomes" id="UP001649381">
    <property type="component" value="Unassembled WGS sequence"/>
</dbReference>
<evidence type="ECO:0000256" key="4">
    <source>
        <dbReference type="ARBA" id="ARBA00023163"/>
    </source>
</evidence>
<evidence type="ECO:0000256" key="5">
    <source>
        <dbReference type="PROSITE-ProRule" id="PRU00169"/>
    </source>
</evidence>
<dbReference type="Gene3D" id="3.40.50.2300">
    <property type="match status" value="1"/>
</dbReference>
<comment type="caution">
    <text evidence="8">The sequence shown here is derived from an EMBL/GenBank/DDBJ whole genome shotgun (WGS) entry which is preliminary data.</text>
</comment>
<evidence type="ECO:0000259" key="6">
    <source>
        <dbReference type="PROSITE" id="PS50043"/>
    </source>
</evidence>
<dbReference type="PANTHER" id="PTHR43214">
    <property type="entry name" value="TWO-COMPONENT RESPONSE REGULATOR"/>
    <property type="match status" value="1"/>
</dbReference>
<keyword evidence="2" id="KW-0805">Transcription regulation</keyword>
<dbReference type="Pfam" id="PF00072">
    <property type="entry name" value="Response_reg"/>
    <property type="match status" value="1"/>
</dbReference>
<dbReference type="InterPro" id="IPR001789">
    <property type="entry name" value="Sig_transdc_resp-reg_receiver"/>
</dbReference>
<feature type="modified residue" description="4-aspartylphosphate" evidence="5">
    <location>
        <position position="54"/>
    </location>
</feature>
<dbReference type="EMBL" id="JAKIJS010000001">
    <property type="protein sequence ID" value="MCF6136747.1"/>
    <property type="molecule type" value="Genomic_DNA"/>
</dbReference>
<reference evidence="8 9" key="1">
    <citation type="submission" date="2022-01" db="EMBL/GenBank/DDBJ databases">
        <title>Alkalihalobacillus sp. EGI L200015, a novel bacterium isolated from a salt lake sediment.</title>
        <authorList>
            <person name="Gao L."/>
            <person name="Fang B.-Z."/>
            <person name="Li W.-J."/>
        </authorList>
    </citation>
    <scope>NUCLEOTIDE SEQUENCE [LARGE SCALE GENOMIC DNA]</scope>
    <source>
        <strain evidence="8 9">KCTC 12718</strain>
    </source>
</reference>
<dbReference type="PROSITE" id="PS50110">
    <property type="entry name" value="RESPONSE_REGULATORY"/>
    <property type="match status" value="1"/>
</dbReference>
<dbReference type="SUPFAM" id="SSF52172">
    <property type="entry name" value="CheY-like"/>
    <property type="match status" value="1"/>
</dbReference>
<accession>A0ABS9GYZ1</accession>
<dbReference type="PROSITE" id="PS00622">
    <property type="entry name" value="HTH_LUXR_1"/>
    <property type="match status" value="1"/>
</dbReference>
<dbReference type="SUPFAM" id="SSF46894">
    <property type="entry name" value="C-terminal effector domain of the bipartite response regulators"/>
    <property type="match status" value="1"/>
</dbReference>